<feature type="transmembrane region" description="Helical" evidence="6">
    <location>
        <begin position="137"/>
        <end position="156"/>
    </location>
</feature>
<dbReference type="Proteomes" id="UP001589867">
    <property type="component" value="Unassembled WGS sequence"/>
</dbReference>
<evidence type="ECO:0000256" key="3">
    <source>
        <dbReference type="ARBA" id="ARBA00022989"/>
    </source>
</evidence>
<keyword evidence="3 6" id="KW-1133">Transmembrane helix</keyword>
<feature type="transmembrane region" description="Helical" evidence="6">
    <location>
        <begin position="107"/>
        <end position="125"/>
    </location>
</feature>
<feature type="transmembrane region" description="Helical" evidence="6">
    <location>
        <begin position="241"/>
        <end position="258"/>
    </location>
</feature>
<evidence type="ECO:0000256" key="4">
    <source>
        <dbReference type="ARBA" id="ARBA00023136"/>
    </source>
</evidence>
<comment type="subcellular location">
    <subcellularLocation>
        <location evidence="1">Membrane</location>
        <topology evidence="1">Multi-pass membrane protein</topology>
    </subcellularLocation>
</comment>
<dbReference type="PANTHER" id="PTHR31310:SF7">
    <property type="entry name" value="PA-PHOSPHATASE RELATED-FAMILY PROTEIN DDB_G0268928"/>
    <property type="match status" value="1"/>
</dbReference>
<feature type="transmembrane region" description="Helical" evidence="6">
    <location>
        <begin position="217"/>
        <end position="235"/>
    </location>
</feature>
<evidence type="ECO:0000256" key="1">
    <source>
        <dbReference type="ARBA" id="ARBA00004141"/>
    </source>
</evidence>
<dbReference type="EMBL" id="JBHLUH010000013">
    <property type="protein sequence ID" value="MFC0528403.1"/>
    <property type="molecule type" value="Genomic_DNA"/>
</dbReference>
<evidence type="ECO:0000259" key="7">
    <source>
        <dbReference type="Pfam" id="PF14378"/>
    </source>
</evidence>
<keyword evidence="4 6" id="KW-0472">Membrane</keyword>
<keyword evidence="2 6" id="KW-0812">Transmembrane</keyword>
<dbReference type="RefSeq" id="WP_377249906.1">
    <property type="nucleotide sequence ID" value="NZ_JBHLUH010000013.1"/>
</dbReference>
<evidence type="ECO:0000256" key="5">
    <source>
        <dbReference type="SAM" id="MobiDB-lite"/>
    </source>
</evidence>
<feature type="transmembrane region" description="Helical" evidence="6">
    <location>
        <begin position="45"/>
        <end position="62"/>
    </location>
</feature>
<evidence type="ECO:0000256" key="6">
    <source>
        <dbReference type="SAM" id="Phobius"/>
    </source>
</evidence>
<accession>A0ABV6M1M0</accession>
<dbReference type="CDD" id="cd03386">
    <property type="entry name" value="PAP2_Aur1_like"/>
    <property type="match status" value="1"/>
</dbReference>
<sequence length="271" mass="29406">MAVITGAGQARPSAGAPPIKTTRAESAVDAGTAGTHPPLRLGKQLIILLGAIAVYFGVRHLTEGSATTAIANAYRVIDLEEALGLHHEQWLQETFASSSWVSTVFNWIYIWGHWPVIAVTLIWLAKRHPGIYLRTRNAMIMSGAIGMVIFATFPVAPPRLTPLGMVDTVTVSSHAYRVLQPPMFTNQYAAVPSLHVGWDLLMGIAIAVAARRLWVKAIGVAMPVVMTIAVVLTANHYIVDAIAGAALTTACWFAAWWWSRRRELRLQPAAA</sequence>
<feature type="domain" description="Inositolphosphotransferase Aur1/Ipt1" evidence="7">
    <location>
        <begin position="76"/>
        <end position="252"/>
    </location>
</feature>
<dbReference type="InterPro" id="IPR052185">
    <property type="entry name" value="IPC_Synthase-Related"/>
</dbReference>
<organism evidence="8 9">
    <name type="scientific">Phytohabitans kaempferiae</name>
    <dbReference type="NCBI Taxonomy" id="1620943"/>
    <lineage>
        <taxon>Bacteria</taxon>
        <taxon>Bacillati</taxon>
        <taxon>Actinomycetota</taxon>
        <taxon>Actinomycetes</taxon>
        <taxon>Micromonosporales</taxon>
        <taxon>Micromonosporaceae</taxon>
    </lineage>
</organism>
<gene>
    <name evidence="8" type="ORF">ACFFIA_12100</name>
</gene>
<evidence type="ECO:0000256" key="2">
    <source>
        <dbReference type="ARBA" id="ARBA00022692"/>
    </source>
</evidence>
<evidence type="ECO:0000313" key="8">
    <source>
        <dbReference type="EMBL" id="MFC0528403.1"/>
    </source>
</evidence>
<protein>
    <submittedName>
        <fullName evidence="8">Phosphatase PAP2 family protein</fullName>
    </submittedName>
</protein>
<name>A0ABV6M1M0_9ACTN</name>
<proteinExistence type="predicted"/>
<dbReference type="Pfam" id="PF14378">
    <property type="entry name" value="PAP2_3"/>
    <property type="match status" value="1"/>
</dbReference>
<reference evidence="8 9" key="1">
    <citation type="submission" date="2024-09" db="EMBL/GenBank/DDBJ databases">
        <authorList>
            <person name="Sun Q."/>
            <person name="Mori K."/>
        </authorList>
    </citation>
    <scope>NUCLEOTIDE SEQUENCE [LARGE SCALE GENOMIC DNA]</scope>
    <source>
        <strain evidence="8 9">TBRC 3947</strain>
    </source>
</reference>
<comment type="caution">
    <text evidence="8">The sequence shown here is derived from an EMBL/GenBank/DDBJ whole genome shotgun (WGS) entry which is preliminary data.</text>
</comment>
<dbReference type="PANTHER" id="PTHR31310">
    <property type="match status" value="1"/>
</dbReference>
<feature type="transmembrane region" description="Helical" evidence="6">
    <location>
        <begin position="188"/>
        <end position="210"/>
    </location>
</feature>
<dbReference type="InterPro" id="IPR026841">
    <property type="entry name" value="Aur1/Ipt1"/>
</dbReference>
<evidence type="ECO:0000313" key="9">
    <source>
        <dbReference type="Proteomes" id="UP001589867"/>
    </source>
</evidence>
<keyword evidence="9" id="KW-1185">Reference proteome</keyword>
<feature type="region of interest" description="Disordered" evidence="5">
    <location>
        <begin position="1"/>
        <end position="32"/>
    </location>
</feature>